<sequence length="270" mass="31874">MFDNNSFDVNIDTFSKDHRLDKNNKLTVWVYNDPNIASSALIKLCIGTIEKHLGNHYNVIVFNKDKIRTIVPEYMEFLNNSKSEYLFNNILKYSIIYKYGGIWLPCSTIVMHKFYIDDDPYLNGKLIFFSEKQQEHNKYFNRFDFSAIASIKKTSQVKFLLEKLMCKSSTFTYSFEFNKKLEWELDSDANIHYMPISNNSSINERIINNEDLIDNYPIIKLTKYIKLLLLDIKHLQHSSKYKHILTMNAEELNSSGILLKKLFEYSDKNS</sequence>
<proteinExistence type="predicted"/>
<dbReference type="EMBL" id="MN739063">
    <property type="protein sequence ID" value="QHS86825.1"/>
    <property type="molecule type" value="Genomic_DNA"/>
</dbReference>
<evidence type="ECO:0008006" key="2">
    <source>
        <dbReference type="Google" id="ProtNLM"/>
    </source>
</evidence>
<name>A0A6C0B3L6_9ZZZZ</name>
<accession>A0A6C0B3L6</accession>
<evidence type="ECO:0000313" key="1">
    <source>
        <dbReference type="EMBL" id="QHS86825.1"/>
    </source>
</evidence>
<dbReference type="AlphaFoldDB" id="A0A6C0B3L6"/>
<organism evidence="1">
    <name type="scientific">viral metagenome</name>
    <dbReference type="NCBI Taxonomy" id="1070528"/>
    <lineage>
        <taxon>unclassified sequences</taxon>
        <taxon>metagenomes</taxon>
        <taxon>organismal metagenomes</taxon>
    </lineage>
</organism>
<protein>
    <recommendedName>
        <fullName evidence="2">Nucleotide-diphospho-sugar transferase domain-containing protein</fullName>
    </recommendedName>
</protein>
<reference evidence="1" key="1">
    <citation type="journal article" date="2020" name="Nature">
        <title>Giant virus diversity and host interactions through global metagenomics.</title>
        <authorList>
            <person name="Schulz F."/>
            <person name="Roux S."/>
            <person name="Paez-Espino D."/>
            <person name="Jungbluth S."/>
            <person name="Walsh D.A."/>
            <person name="Denef V.J."/>
            <person name="McMahon K.D."/>
            <person name="Konstantinidis K.T."/>
            <person name="Eloe-Fadrosh E.A."/>
            <person name="Kyrpides N.C."/>
            <person name="Woyke T."/>
        </authorList>
    </citation>
    <scope>NUCLEOTIDE SEQUENCE</scope>
    <source>
        <strain evidence="1">GVMAG-M-3300009422-16</strain>
    </source>
</reference>